<feature type="compositionally biased region" description="Basic and acidic residues" evidence="8">
    <location>
        <begin position="1574"/>
        <end position="1586"/>
    </location>
</feature>
<dbReference type="Pfam" id="PF07679">
    <property type="entry name" value="I-set"/>
    <property type="match status" value="5"/>
</dbReference>
<dbReference type="PROSITE" id="PS00108">
    <property type="entry name" value="PROTEIN_KINASE_ST"/>
    <property type="match status" value="1"/>
</dbReference>
<feature type="compositionally biased region" description="Basic and acidic residues" evidence="8">
    <location>
        <begin position="1134"/>
        <end position="1143"/>
    </location>
</feature>
<name>A0A4D9DEZ3_9SAUR</name>
<feature type="region of interest" description="Disordered" evidence="8">
    <location>
        <begin position="210"/>
        <end position="232"/>
    </location>
</feature>
<dbReference type="InterPro" id="IPR013098">
    <property type="entry name" value="Ig_I-set"/>
</dbReference>
<gene>
    <name evidence="12" type="ORF">DR999_PMT22249</name>
</gene>
<keyword evidence="13" id="KW-1185">Reference proteome</keyword>
<dbReference type="Pfam" id="PF00069">
    <property type="entry name" value="Pkinase"/>
    <property type="match status" value="1"/>
</dbReference>
<dbReference type="InterPro" id="IPR000719">
    <property type="entry name" value="Prot_kinase_dom"/>
</dbReference>
<feature type="domain" description="Fibronectin type-III" evidence="11">
    <location>
        <begin position="340"/>
        <end position="438"/>
    </location>
</feature>
<evidence type="ECO:0000313" key="13">
    <source>
        <dbReference type="Proteomes" id="UP000297703"/>
    </source>
</evidence>
<dbReference type="SUPFAM" id="SSF56112">
    <property type="entry name" value="Protein kinase-like (PK-like)"/>
    <property type="match status" value="1"/>
</dbReference>
<comment type="similarity">
    <text evidence="1">Belongs to the protein kinase superfamily. CAMK Ser/Thr protein kinase family.</text>
</comment>
<keyword evidence="5" id="KW-1015">Disulfide bond</keyword>
<dbReference type="OrthoDB" id="2570713at2759"/>
<dbReference type="InterPro" id="IPR007110">
    <property type="entry name" value="Ig-like_dom"/>
</dbReference>
<feature type="binding site" evidence="7">
    <location>
        <position position="683"/>
    </location>
    <ligand>
        <name>ATP</name>
        <dbReference type="ChEBI" id="CHEBI:30616"/>
    </ligand>
</feature>
<dbReference type="InterPro" id="IPR017441">
    <property type="entry name" value="Protein_kinase_ATP_BS"/>
</dbReference>
<evidence type="ECO:0000256" key="5">
    <source>
        <dbReference type="ARBA" id="ARBA00023157"/>
    </source>
</evidence>
<keyword evidence="4 7" id="KW-0067">ATP-binding</keyword>
<evidence type="ECO:0000256" key="1">
    <source>
        <dbReference type="ARBA" id="ARBA00006692"/>
    </source>
</evidence>
<organism evidence="12 13">
    <name type="scientific">Platysternon megacephalum</name>
    <name type="common">big-headed turtle</name>
    <dbReference type="NCBI Taxonomy" id="55544"/>
    <lineage>
        <taxon>Eukaryota</taxon>
        <taxon>Metazoa</taxon>
        <taxon>Chordata</taxon>
        <taxon>Craniata</taxon>
        <taxon>Vertebrata</taxon>
        <taxon>Euteleostomi</taxon>
        <taxon>Archelosauria</taxon>
        <taxon>Testudinata</taxon>
        <taxon>Testudines</taxon>
        <taxon>Cryptodira</taxon>
        <taxon>Durocryptodira</taxon>
        <taxon>Testudinoidea</taxon>
        <taxon>Platysternidae</taxon>
        <taxon>Platysternon</taxon>
    </lineage>
</organism>
<feature type="domain" description="Ig-like" evidence="10">
    <location>
        <begin position="244"/>
        <end position="334"/>
    </location>
</feature>
<dbReference type="SMART" id="SM00408">
    <property type="entry name" value="IGc2"/>
    <property type="match status" value="5"/>
</dbReference>
<dbReference type="SUPFAM" id="SSF48726">
    <property type="entry name" value="Immunoglobulin"/>
    <property type="match status" value="6"/>
</dbReference>
<dbReference type="InterPro" id="IPR003961">
    <property type="entry name" value="FN3_dom"/>
</dbReference>
<evidence type="ECO:0000256" key="8">
    <source>
        <dbReference type="SAM" id="MobiDB-lite"/>
    </source>
</evidence>
<dbReference type="GO" id="GO:0005524">
    <property type="term" value="F:ATP binding"/>
    <property type="evidence" value="ECO:0007669"/>
    <property type="project" value="UniProtKB-UniRule"/>
</dbReference>
<dbReference type="CDD" id="cd00063">
    <property type="entry name" value="FN3"/>
    <property type="match status" value="1"/>
</dbReference>
<keyword evidence="2" id="KW-0677">Repeat</keyword>
<dbReference type="Gene3D" id="1.10.510.10">
    <property type="entry name" value="Transferase(Phosphotransferase) domain 1"/>
    <property type="match status" value="1"/>
</dbReference>
<dbReference type="Proteomes" id="UP000297703">
    <property type="component" value="Unassembled WGS sequence"/>
</dbReference>
<feature type="region of interest" description="Disordered" evidence="8">
    <location>
        <begin position="1025"/>
        <end position="1394"/>
    </location>
</feature>
<feature type="compositionally biased region" description="Polar residues" evidence="8">
    <location>
        <begin position="1342"/>
        <end position="1351"/>
    </location>
</feature>
<dbReference type="InterPro" id="IPR008271">
    <property type="entry name" value="Ser/Thr_kinase_AS"/>
</dbReference>
<feature type="compositionally biased region" description="Low complexity" evidence="8">
    <location>
        <begin position="1369"/>
        <end position="1394"/>
    </location>
</feature>
<evidence type="ECO:0000256" key="6">
    <source>
        <dbReference type="ARBA" id="ARBA00023319"/>
    </source>
</evidence>
<feature type="compositionally biased region" description="Polar residues" evidence="8">
    <location>
        <begin position="1251"/>
        <end position="1266"/>
    </location>
</feature>
<dbReference type="FunFam" id="1.10.510.10:FF:000344">
    <property type="entry name" value="striated muscle preferentially expressed protein kinase isoform X1"/>
    <property type="match status" value="1"/>
</dbReference>
<dbReference type="PANTHER" id="PTHR47633:SF3">
    <property type="entry name" value="STRIATED MUSCLE PREFERENTIALLY EXPRESSED PROTEIN KINASE"/>
    <property type="match status" value="1"/>
</dbReference>
<dbReference type="PROSITE" id="PS50011">
    <property type="entry name" value="PROTEIN_KINASE_DOM"/>
    <property type="match status" value="1"/>
</dbReference>
<evidence type="ECO:0000259" key="10">
    <source>
        <dbReference type="PROSITE" id="PS50835"/>
    </source>
</evidence>
<dbReference type="InterPro" id="IPR013783">
    <property type="entry name" value="Ig-like_fold"/>
</dbReference>
<evidence type="ECO:0000256" key="3">
    <source>
        <dbReference type="ARBA" id="ARBA00022741"/>
    </source>
</evidence>
<feature type="domain" description="Ig-like" evidence="10">
    <location>
        <begin position="540"/>
        <end position="622"/>
    </location>
</feature>
<dbReference type="InterPro" id="IPR011009">
    <property type="entry name" value="Kinase-like_dom_sf"/>
</dbReference>
<feature type="compositionally biased region" description="Basic and acidic residues" evidence="8">
    <location>
        <begin position="1522"/>
        <end position="1537"/>
    </location>
</feature>
<feature type="domain" description="Protein kinase" evidence="9">
    <location>
        <begin position="654"/>
        <end position="904"/>
    </location>
</feature>
<keyword evidence="6" id="KW-0393">Immunoglobulin domain</keyword>
<dbReference type="STRING" id="55544.A0A4D9DEZ3"/>
<dbReference type="PROSITE" id="PS50853">
    <property type="entry name" value="FN3"/>
    <property type="match status" value="1"/>
</dbReference>
<dbReference type="Gene3D" id="3.30.200.20">
    <property type="entry name" value="Phosphorylase Kinase, domain 1"/>
    <property type="match status" value="1"/>
</dbReference>
<sequence>MSGGPAPAPAQWLRCVSLSPAHPASQALAVVAPLQDVTVGAGALALFECQVTGPPDLDVDWLSRGRLLQPALLKCKMHFDGHKCKLLLTSVHEDDSGVYTCKLSTAKGKGLRTRRAGPLFTRKLEDLAVVKGRTARFDCKISGTPTPTVTWTHFGQPVEDGENVRLQREQGLHSLVIAHADSEDEGQYGVCAANEQGQAECSAELYVEEPRPATTSHSSKLEKMPSIPEEPELPENEVERFTMPDFLHPLHDLDVVESKEAVLECQVAGLPYPTITWFHNGTKIRSSEDRKMTQYKDTHRLLFPAVSHAHAGVYKSVIANRVGKATCYAHLYVTDVVPTPPDGPPAVLAVTGRAVTLTWNKPKWLDSAIDPASVTYTIQQQVLGTSQWTIVATGLRDTHCPLHSLAKGPRYLFRVLTATPRSSSKPSPPSEPVQLLDRGPYLEEAPVILDKPDVVYAVEDQPASVTVTLNHVEATVTWKRGGLVLEERAGECELSMADDDQHCLRLCQVHGGDAGELTCEVSNRHGADSCSISLQLAEAPRFESIMEDLEVGEGETPRFAVVVEGKPLPDIMWYKDEALLAESSRLTFVYDESECSLVLLGTTARDSGVYTCTARNLAGEVSCKAELLVRAAQPEAAAAVAEEGHAARRLTDDYEVHKEIGRGAFSYVRRVREKSSGLDYAAKFIPCRAKAKQSARRELQILSQLDHERLVYFHDSFEKKNAVIIVMELCTEEELLDRMARKPSVCEWEVRSYMRQLLEGLSYLHRCSILHLDVKPENLLMASSDQVRLCDFGNAQRLAPEGAQYCKYGTPEFVGPEIVSQSPVSIVTDVWPVGVIAYLCLTGISPFVGENDKTTLLNIRNYNVAFEESMFLGLTREAKGFLIKVLVNDRLRPNAEQTLEHPWFKTLAKGKSISTDHLKLFICRRKWQRSQISYKGSLVLRAIPELLEDTSSHLSIALPRHLKDSPALSSSSDSEELDELPLLPMPHQVEFSGSRVSLNEIPTDDEALGQAEGALEEAAPMEWQAEVAGPRKRPTAAEGPGSSDEDSAEAQPRPECPRKALKKGSSLESPEGGRPAGRRGELRRGSSADSALLLGLPAEAGAGPGGEEPPKALKKAASMELPRRSPSPGGAPRRQAEEERAQRLELVCQRLLRDGPVEPRVSGLRGPLLETLEKKVRPPRPAKQPPPRARLVRAASSEAAPQHPPPAPRLLQKSSSFSQGDLEPVTVHRRSGAPLEIPGTHLQAQRLKESPSLSALTESRPQTPRESSCKLPEASPEQGPGPGDTARPRASLAAVGKRPQEKPLPRPAAARAAQVPLQAAPKARAALPEPPALDSRAPKPSSYAQVIQSIQLPAAPGEPARAEPPAPSPAHAAGGAKAEVPAEEAAPLPSSPALAIKDIDSEEVFEAKFKRGRESSLSRGLKLLTRPHSEDRHPASPLVREEGMYRPSPAGAPLELAKGPAQRAQSVQDLREPEEAGFIRRMSQRLWRTPPMERKQPKEEESGHEPPSRGRRLSWSLGLGSSKDKRDSASLKSEPGRSEGGSEPPGREPGKSPVVAMRRKISSTMERLSQRLRSPSDDRGEAEGPGKRSPLLALLRRSNSEGENLRKMGIPQNQLAAQSALAPSAESFQSESSSRSEAGARAPSEGQSRSRWDRWGLSRAKRDKVASQPNIPASLLQEDGTIVGRQYVRNASDFPPVFHIKLKDQVLLEGDPATLFCLPAASPSPKILWMKGLGVEHAEAL</sequence>
<feature type="region of interest" description="Disordered" evidence="8">
    <location>
        <begin position="1410"/>
        <end position="1672"/>
    </location>
</feature>
<dbReference type="EMBL" id="QXTE01000885">
    <property type="protein sequence ID" value="TFJ96006.1"/>
    <property type="molecule type" value="Genomic_DNA"/>
</dbReference>
<evidence type="ECO:0000256" key="4">
    <source>
        <dbReference type="ARBA" id="ARBA00022840"/>
    </source>
</evidence>
<feature type="compositionally biased region" description="Low complexity" evidence="8">
    <location>
        <begin position="1124"/>
        <end position="1133"/>
    </location>
</feature>
<dbReference type="InterPro" id="IPR003598">
    <property type="entry name" value="Ig_sub2"/>
</dbReference>
<dbReference type="FunFam" id="2.60.40.10:FF:000428">
    <property type="entry name" value="striated muscle preferentially expressed protein kinase"/>
    <property type="match status" value="1"/>
</dbReference>
<dbReference type="CDD" id="cd00096">
    <property type="entry name" value="Ig"/>
    <property type="match status" value="2"/>
</dbReference>
<dbReference type="SMART" id="SM00220">
    <property type="entry name" value="S_TKc"/>
    <property type="match status" value="1"/>
</dbReference>
<dbReference type="PROSITE" id="PS00107">
    <property type="entry name" value="PROTEIN_KINASE_ATP"/>
    <property type="match status" value="1"/>
</dbReference>
<dbReference type="FunFam" id="2.60.40.10:FF:000513">
    <property type="entry name" value="striated muscle preferentially expressed protein kinase"/>
    <property type="match status" value="1"/>
</dbReference>
<dbReference type="InterPro" id="IPR036116">
    <property type="entry name" value="FN3_sf"/>
</dbReference>
<evidence type="ECO:0000256" key="2">
    <source>
        <dbReference type="ARBA" id="ARBA00022737"/>
    </source>
</evidence>
<feature type="domain" description="Ig-like" evidence="10">
    <location>
        <begin position="1695"/>
        <end position="1741"/>
    </location>
</feature>
<dbReference type="InterPro" id="IPR036179">
    <property type="entry name" value="Ig-like_dom_sf"/>
</dbReference>
<dbReference type="FunFam" id="2.60.40.10:FF:000541">
    <property type="entry name" value="striated muscle preferentially expressed protein kinase"/>
    <property type="match status" value="1"/>
</dbReference>
<dbReference type="GO" id="GO:0004672">
    <property type="term" value="F:protein kinase activity"/>
    <property type="evidence" value="ECO:0007669"/>
    <property type="project" value="InterPro"/>
</dbReference>
<feature type="domain" description="Ig-like" evidence="10">
    <location>
        <begin position="118"/>
        <end position="206"/>
    </location>
</feature>
<evidence type="ECO:0000313" key="12">
    <source>
        <dbReference type="EMBL" id="TFJ96006.1"/>
    </source>
</evidence>
<reference evidence="12 13" key="2">
    <citation type="submission" date="2019-04" db="EMBL/GenBank/DDBJ databases">
        <title>The genome sequence of big-headed turtle.</title>
        <authorList>
            <person name="Gong S."/>
        </authorList>
    </citation>
    <scope>NUCLEOTIDE SEQUENCE [LARGE SCALE GENOMIC DNA]</scope>
    <source>
        <strain evidence="12">DO16091913</strain>
        <tissue evidence="12">Muscle</tissue>
    </source>
</reference>
<feature type="compositionally biased region" description="Low complexity" evidence="8">
    <location>
        <begin position="1611"/>
        <end position="1645"/>
    </location>
</feature>
<feature type="compositionally biased region" description="Pro residues" evidence="8">
    <location>
        <begin position="1179"/>
        <end position="1188"/>
    </location>
</feature>
<evidence type="ECO:0000259" key="9">
    <source>
        <dbReference type="PROSITE" id="PS50011"/>
    </source>
</evidence>
<protein>
    <submittedName>
        <fullName evidence="12">ATP-binding cassette sub-family B member 6, mitochondrial-like</fullName>
    </submittedName>
</protein>
<feature type="compositionally biased region" description="Basic and acidic residues" evidence="8">
    <location>
        <begin position="1491"/>
        <end position="1508"/>
    </location>
</feature>
<evidence type="ECO:0000256" key="7">
    <source>
        <dbReference type="PROSITE-ProRule" id="PRU10141"/>
    </source>
</evidence>
<dbReference type="InterPro" id="IPR003599">
    <property type="entry name" value="Ig_sub"/>
</dbReference>
<evidence type="ECO:0000259" key="11">
    <source>
        <dbReference type="PROSITE" id="PS50853"/>
    </source>
</evidence>
<feature type="compositionally biased region" description="Low complexity" evidence="8">
    <location>
        <begin position="1307"/>
        <end position="1321"/>
    </location>
</feature>
<comment type="caution">
    <text evidence="12">The sequence shown here is derived from an EMBL/GenBank/DDBJ whole genome shotgun (WGS) entry which is preliminary data.</text>
</comment>
<feature type="domain" description="Ig-like" evidence="10">
    <location>
        <begin position="446"/>
        <end position="535"/>
    </location>
</feature>
<feature type="compositionally biased region" description="Basic and acidic residues" evidence="8">
    <location>
        <begin position="1469"/>
        <end position="1478"/>
    </location>
</feature>
<proteinExistence type="inferred from homology"/>
<reference evidence="12 13" key="1">
    <citation type="submission" date="2019-04" db="EMBL/GenBank/DDBJ databases">
        <title>Draft genome of the big-headed turtle Platysternon megacephalum.</title>
        <authorList>
            <person name="Gong S."/>
        </authorList>
    </citation>
    <scope>NUCLEOTIDE SEQUENCE [LARGE SCALE GENOMIC DNA]</scope>
    <source>
        <strain evidence="12">DO16091913</strain>
        <tissue evidence="12">Muscle</tissue>
    </source>
</reference>
<feature type="compositionally biased region" description="Basic and acidic residues" evidence="8">
    <location>
        <begin position="1427"/>
        <end position="1444"/>
    </location>
</feature>
<feature type="compositionally biased region" description="Polar residues" evidence="8">
    <location>
        <begin position="1562"/>
        <end position="1573"/>
    </location>
</feature>
<dbReference type="FunFam" id="2.60.40.10:FF:000497">
    <property type="entry name" value="Striated muscle preferentially expressed protein kinase"/>
    <property type="match status" value="1"/>
</dbReference>
<feature type="compositionally biased region" description="Low complexity" evidence="8">
    <location>
        <begin position="1087"/>
        <end position="1101"/>
    </location>
</feature>
<accession>A0A4D9DEZ3</accession>
<feature type="domain" description="Ig-like" evidence="10">
    <location>
        <begin position="23"/>
        <end position="117"/>
    </location>
</feature>
<dbReference type="SMART" id="SM00060">
    <property type="entry name" value="FN3"/>
    <property type="match status" value="1"/>
</dbReference>
<dbReference type="PROSITE" id="PS50835">
    <property type="entry name" value="IG_LIKE"/>
    <property type="match status" value="6"/>
</dbReference>
<dbReference type="SMART" id="SM00409">
    <property type="entry name" value="IG"/>
    <property type="match status" value="5"/>
</dbReference>
<dbReference type="FunFam" id="2.60.40.10:FF:000080">
    <property type="entry name" value="Myosin light chain kinase, smooth muscle"/>
    <property type="match status" value="1"/>
</dbReference>
<dbReference type="Gene3D" id="2.60.40.10">
    <property type="entry name" value="Immunoglobulins"/>
    <property type="match status" value="6"/>
</dbReference>
<dbReference type="PANTHER" id="PTHR47633">
    <property type="entry name" value="IMMUNOGLOBULIN"/>
    <property type="match status" value="1"/>
</dbReference>
<keyword evidence="3 7" id="KW-0547">Nucleotide-binding</keyword>
<dbReference type="SUPFAM" id="SSF49265">
    <property type="entry name" value="Fibronectin type III"/>
    <property type="match status" value="1"/>
</dbReference>